<keyword evidence="2" id="KW-0223">Dioxygenase</keyword>
<evidence type="ECO:0000313" key="3">
    <source>
        <dbReference type="Proteomes" id="UP000215144"/>
    </source>
</evidence>
<dbReference type="Proteomes" id="UP000215144">
    <property type="component" value="Chromosome 1"/>
</dbReference>
<dbReference type="GO" id="GO:0051213">
    <property type="term" value="F:dioxygenase activity"/>
    <property type="evidence" value="ECO:0007669"/>
    <property type="project" value="UniProtKB-KW"/>
</dbReference>
<dbReference type="AlphaFoldDB" id="A0A239WER4"/>
<evidence type="ECO:0000259" key="1">
    <source>
        <dbReference type="Pfam" id="PF06983"/>
    </source>
</evidence>
<gene>
    <name evidence="2" type="ORF">SAMEA4504048_00209</name>
</gene>
<accession>A0A239WER4</accession>
<protein>
    <submittedName>
        <fullName evidence="2">Glyoxalase/bleomycin resistance protein/dioxygenase superfamily protein</fullName>
    </submittedName>
</protein>
<dbReference type="Gene3D" id="3.30.720.100">
    <property type="match status" value="1"/>
</dbReference>
<dbReference type="KEGG" id="saco:SAME_00209"/>
<organism evidence="2 3">
    <name type="scientific">Streptococcus acidominimus</name>
    <dbReference type="NCBI Taxonomy" id="1326"/>
    <lineage>
        <taxon>Bacteria</taxon>
        <taxon>Bacillati</taxon>
        <taxon>Bacillota</taxon>
        <taxon>Bacilli</taxon>
        <taxon>Lactobacillales</taxon>
        <taxon>Streptococcaceae</taxon>
        <taxon>Streptococcus</taxon>
    </lineage>
</organism>
<dbReference type="SUPFAM" id="SSF54593">
    <property type="entry name" value="Glyoxalase/Bleomycin resistance protein/Dihydroxybiphenyl dioxygenase"/>
    <property type="match status" value="1"/>
</dbReference>
<dbReference type="InterPro" id="IPR028973">
    <property type="entry name" value="PhnB-like"/>
</dbReference>
<name>A0A239WER4_STRAI</name>
<evidence type="ECO:0000313" key="2">
    <source>
        <dbReference type="EMBL" id="SNV32902.1"/>
    </source>
</evidence>
<keyword evidence="2" id="KW-0560">Oxidoreductase</keyword>
<dbReference type="InterPro" id="IPR029068">
    <property type="entry name" value="Glyas_Bleomycin-R_OHBP_Dase"/>
</dbReference>
<feature type="domain" description="PhnB-like" evidence="1">
    <location>
        <begin position="9"/>
        <end position="101"/>
    </location>
</feature>
<reference evidence="2 3" key="1">
    <citation type="submission" date="2017-06" db="EMBL/GenBank/DDBJ databases">
        <authorList>
            <consortium name="Pathogen Informatics"/>
        </authorList>
    </citation>
    <scope>NUCLEOTIDE SEQUENCE [LARGE SCALE GENOMIC DNA]</scope>
    <source>
        <strain evidence="2 3">NCTC11291</strain>
    </source>
</reference>
<dbReference type="EMBL" id="LT906454">
    <property type="protein sequence ID" value="SNV32902.1"/>
    <property type="molecule type" value="Genomic_DNA"/>
</dbReference>
<dbReference type="Pfam" id="PF06983">
    <property type="entry name" value="3-dmu-9_3-mt"/>
    <property type="match status" value="1"/>
</dbReference>
<proteinExistence type="predicted"/>
<dbReference type="Gene3D" id="3.30.720.110">
    <property type="match status" value="1"/>
</dbReference>
<sequence>MRGNTIQILIPHLWYNTEAREAVTRYTSLFPDSGLDWSYTITDTPSGDAEMIHFHLGDTTMAAISAGPYFQLNESISLMIDLSSKEELNRIYKGLMDGGRELMPLNEYDFSPIMLGLRINMAYHGSYLIIQKLRNRLGFRFACCFQRIRLV</sequence>
<dbReference type="RefSeq" id="WP_231909823.1">
    <property type="nucleotide sequence ID" value="NZ_LT906454.1"/>
</dbReference>